<dbReference type="InterPro" id="IPR010347">
    <property type="entry name" value="Tdp1"/>
</dbReference>
<dbReference type="GO" id="GO:0003697">
    <property type="term" value="F:single-stranded DNA binding"/>
    <property type="evidence" value="ECO:0007669"/>
    <property type="project" value="TreeGrafter"/>
</dbReference>
<evidence type="ECO:0000256" key="6">
    <source>
        <dbReference type="ARBA" id="ARBA00022839"/>
    </source>
</evidence>
<keyword evidence="7" id="KW-0234">DNA repair</keyword>
<dbReference type="GO" id="GO:0004527">
    <property type="term" value="F:exonuclease activity"/>
    <property type="evidence" value="ECO:0007669"/>
    <property type="project" value="UniProtKB-KW"/>
</dbReference>
<dbReference type="PANTHER" id="PTHR12415">
    <property type="entry name" value="TYROSYL-DNA PHOSPHODIESTERASE 1"/>
    <property type="match status" value="1"/>
</dbReference>
<dbReference type="GO" id="GO:0005634">
    <property type="term" value="C:nucleus"/>
    <property type="evidence" value="ECO:0007669"/>
    <property type="project" value="UniProtKB-SubCell"/>
</dbReference>
<reference evidence="13" key="1">
    <citation type="submission" date="2014-12" db="EMBL/GenBank/DDBJ databases">
        <title>Genome Sequence of Valsa Canker Pathogens Uncovers a Specific Adaption of Colonization on Woody Bark.</title>
        <authorList>
            <person name="Yin Z."/>
            <person name="Liu H."/>
            <person name="Gao X."/>
            <person name="Li Z."/>
            <person name="Song N."/>
            <person name="Ke X."/>
            <person name="Dai Q."/>
            <person name="Wu Y."/>
            <person name="Sun Y."/>
            <person name="Xu J.-R."/>
            <person name="Kang Z.K."/>
            <person name="Wang L."/>
            <person name="Huang L."/>
        </authorList>
    </citation>
    <scope>NUCLEOTIDE SEQUENCE [LARGE SCALE GENOMIC DNA]</scope>
    <source>
        <strain evidence="13">03-8</strain>
    </source>
</reference>
<feature type="region of interest" description="Disordered" evidence="12">
    <location>
        <begin position="44"/>
        <end position="118"/>
    </location>
</feature>
<dbReference type="GO" id="GO:0003690">
    <property type="term" value="F:double-stranded DNA binding"/>
    <property type="evidence" value="ECO:0007669"/>
    <property type="project" value="TreeGrafter"/>
</dbReference>
<evidence type="ECO:0000256" key="12">
    <source>
        <dbReference type="SAM" id="MobiDB-lite"/>
    </source>
</evidence>
<dbReference type="Proteomes" id="UP000078559">
    <property type="component" value="Unassembled WGS sequence"/>
</dbReference>
<evidence type="ECO:0000256" key="8">
    <source>
        <dbReference type="ARBA" id="ARBA00023242"/>
    </source>
</evidence>
<comment type="subcellular location">
    <subcellularLocation>
        <location evidence="1">Nucleus</location>
    </subcellularLocation>
</comment>
<proteinExistence type="inferred from homology"/>
<evidence type="ECO:0000256" key="4">
    <source>
        <dbReference type="ARBA" id="ARBA00022763"/>
    </source>
</evidence>
<organism evidence="13 14">
    <name type="scientific">Cytospora mali</name>
    <name type="common">Apple Valsa canker fungus</name>
    <name type="synonym">Valsa mali</name>
    <dbReference type="NCBI Taxonomy" id="578113"/>
    <lineage>
        <taxon>Eukaryota</taxon>
        <taxon>Fungi</taxon>
        <taxon>Dikarya</taxon>
        <taxon>Ascomycota</taxon>
        <taxon>Pezizomycotina</taxon>
        <taxon>Sordariomycetes</taxon>
        <taxon>Sordariomycetidae</taxon>
        <taxon>Diaporthales</taxon>
        <taxon>Cytosporaceae</taxon>
        <taxon>Cytospora</taxon>
    </lineage>
</organism>
<evidence type="ECO:0000256" key="2">
    <source>
        <dbReference type="ARBA" id="ARBA00010205"/>
    </source>
</evidence>
<dbReference type="SUPFAM" id="SSF56024">
    <property type="entry name" value="Phospholipase D/nuclease"/>
    <property type="match status" value="2"/>
</dbReference>
<dbReference type="CDD" id="cd09194">
    <property type="entry name" value="PLDc_yTdp1_1"/>
    <property type="match status" value="1"/>
</dbReference>
<evidence type="ECO:0000256" key="10">
    <source>
        <dbReference type="PIRSR" id="PIRSR610347-2"/>
    </source>
</evidence>
<evidence type="ECO:0000256" key="9">
    <source>
        <dbReference type="PIRSR" id="PIRSR610347-1"/>
    </source>
</evidence>
<dbReference type="GO" id="GO:0017005">
    <property type="term" value="F:3'-tyrosyl-DNA phosphodiesterase activity"/>
    <property type="evidence" value="ECO:0007669"/>
    <property type="project" value="TreeGrafter"/>
</dbReference>
<keyword evidence="6" id="KW-0269">Exonuclease</keyword>
<dbReference type="FunFam" id="3.30.870.10:FF:000038">
    <property type="entry name" value="Probable tyrosyl-DNA phosphodiesterase"/>
    <property type="match status" value="1"/>
</dbReference>
<dbReference type="AlphaFoldDB" id="A0A194VHT1"/>
<keyword evidence="14" id="KW-1185">Reference proteome</keyword>
<feature type="binding site" evidence="10">
    <location>
        <position position="475"/>
    </location>
    <ligand>
        <name>substrate</name>
    </ligand>
</feature>
<name>A0A194VHT1_CYTMA</name>
<feature type="active site" description="Nucleophile" evidence="9">
    <location>
        <position position="222"/>
    </location>
</feature>
<evidence type="ECO:0000256" key="5">
    <source>
        <dbReference type="ARBA" id="ARBA00022801"/>
    </source>
</evidence>
<evidence type="ECO:0000313" key="13">
    <source>
        <dbReference type="EMBL" id="KUI63694.1"/>
    </source>
</evidence>
<evidence type="ECO:0000256" key="11">
    <source>
        <dbReference type="PIRSR" id="PIRSR610347-3"/>
    </source>
</evidence>
<evidence type="ECO:0000256" key="3">
    <source>
        <dbReference type="ARBA" id="ARBA00022722"/>
    </source>
</evidence>
<keyword evidence="3" id="KW-0540">Nuclease</keyword>
<dbReference type="SMR" id="A0A194VHT1"/>
<keyword evidence="5" id="KW-0378">Hydrolase</keyword>
<evidence type="ECO:0000256" key="7">
    <source>
        <dbReference type="ARBA" id="ARBA00023204"/>
    </source>
</evidence>
<feature type="binding site" evidence="10">
    <location>
        <position position="224"/>
    </location>
    <ligand>
        <name>substrate</name>
    </ligand>
</feature>
<dbReference type="EMBL" id="KN796114">
    <property type="protein sequence ID" value="KUI63694.1"/>
    <property type="molecule type" value="Genomic_DNA"/>
</dbReference>
<dbReference type="Gene3D" id="3.30.870.10">
    <property type="entry name" value="Endonuclease Chain A"/>
    <property type="match status" value="2"/>
</dbReference>
<dbReference type="CDD" id="cd09123">
    <property type="entry name" value="PLDc_Tdp1_2"/>
    <property type="match status" value="1"/>
</dbReference>
<feature type="site" description="Interaction with DNA" evidence="11">
    <location>
        <position position="496"/>
    </location>
</feature>
<keyword evidence="4" id="KW-0227">DNA damage</keyword>
<keyword evidence="8" id="KW-0539">Nucleus</keyword>
<sequence>MWLIKHMPSSLVTGAAILDMQIGPMNTRCCFFHTFKATDSSLTSKLPRIMEPPTKRKRLRIDDDGRTTAGTSTPRSLSHPVSPPPKRRNRPQSTTPTENPQLPTEPASSNSASTEKRTFRSPFQLTWIRDLPDEANTDAVTLGDILGDPLIAECWEFNYLHDIDFLLSHFDPDVRQLVKVHLVHGFWKKEDPSRLMLQEQAECHKNVTLHCAFMPEMFGTHHSKMLILLRHDDTAQVIIHTANMIARDWTNMTQSVWRSPLLPLLKSPQSRGETGRVPEMGSGEKFKIDLLNYLREYDRRRSVCRALVEKLRHYDFSAVRGALVASVPGRHNIHDDSKTRWGWAGLKQALRNVPVQEGKAEIVVQISSIATLGPTDTWLKRSLFDSLKVSKYAAKDEVSFKVVFPTPDEIRRSLDGYESGGSIHTKIQSAQQAKQLLYLKPVFCHWANDAPRGRDLEPGSVVQEAGRKRAAPHIKTYVRYGEKSIDWALTTSANLSKQAWGEAVSGSGEVRIASWEIGVLVWPSLFDEKARMVGTFQKDTPSGDEEGWDAENPIVGLRIPYNLPLQSYGADEKPWVATTSYTEPDWQGRIWEG</sequence>
<evidence type="ECO:0000313" key="14">
    <source>
        <dbReference type="Proteomes" id="UP000078559"/>
    </source>
</evidence>
<dbReference type="OrthoDB" id="47785at2759"/>
<accession>A0A194VHT1</accession>
<dbReference type="Pfam" id="PF06087">
    <property type="entry name" value="Tyr-DNA_phospho"/>
    <property type="match status" value="1"/>
</dbReference>
<protein>
    <submittedName>
        <fullName evidence="13">Tyrosyl-DNA phosphodiesterase</fullName>
    </submittedName>
</protein>
<evidence type="ECO:0000256" key="1">
    <source>
        <dbReference type="ARBA" id="ARBA00004123"/>
    </source>
</evidence>
<dbReference type="PANTHER" id="PTHR12415:SF0">
    <property type="entry name" value="TYROSYL-DNA PHOSPHODIESTERASE 1"/>
    <property type="match status" value="1"/>
</dbReference>
<comment type="similarity">
    <text evidence="2">Belongs to the tyrosyl-DNA phosphodiesterase family.</text>
</comment>
<feature type="compositionally biased region" description="Polar residues" evidence="12">
    <location>
        <begin position="91"/>
        <end position="113"/>
    </location>
</feature>
<feature type="active site" description="Proton donor/acceptor" evidence="9">
    <location>
        <position position="473"/>
    </location>
</feature>
<dbReference type="GO" id="GO:0006281">
    <property type="term" value="P:DNA repair"/>
    <property type="evidence" value="ECO:0007669"/>
    <property type="project" value="UniProtKB-KW"/>
</dbReference>
<gene>
    <name evidence="13" type="ORF">VM1G_10531</name>
</gene>